<dbReference type="SMART" id="SM00909">
    <property type="entry name" value="Germane"/>
    <property type="match status" value="1"/>
</dbReference>
<sequence length="188" mass="20858">MRKSYLVLLSVLLAIFLFGCTRDRISELEKQVAELQSQLAAAQQKLQATAERTVALYFIKETPNDFYLAPELRRLDATQCTPERVLQELIAGPKDPSLKPVLPQNVRVLGVKVEKGLATVDFSQEITRLSVGSRGEVLVLAAIANTLTKLPEIERVQILVEGRKVESLAGHVDTTQPLGRNEEVLKLD</sequence>
<gene>
    <name evidence="3" type="ORF">SAMN00808754_1355</name>
</gene>
<evidence type="ECO:0000259" key="2">
    <source>
        <dbReference type="SMART" id="SM00909"/>
    </source>
</evidence>
<dbReference type="Proteomes" id="UP000192569">
    <property type="component" value="Chromosome I"/>
</dbReference>
<dbReference type="InterPro" id="IPR019606">
    <property type="entry name" value="GerMN"/>
</dbReference>
<evidence type="ECO:0000313" key="4">
    <source>
        <dbReference type="Proteomes" id="UP000192569"/>
    </source>
</evidence>
<keyword evidence="1" id="KW-0175">Coiled coil</keyword>
<accession>A0A1W1VRC6</accession>
<dbReference type="AlphaFoldDB" id="A0A1W1VRC6"/>
<name>A0A1W1VRC6_9FIRM</name>
<dbReference type="OrthoDB" id="9809406at2"/>
<proteinExistence type="predicted"/>
<protein>
    <submittedName>
        <fullName evidence="3">Sporulation and spore germination</fullName>
    </submittedName>
</protein>
<dbReference type="EMBL" id="LT838272">
    <property type="protein sequence ID" value="SMB95925.1"/>
    <property type="molecule type" value="Genomic_DNA"/>
</dbReference>
<evidence type="ECO:0000313" key="3">
    <source>
        <dbReference type="EMBL" id="SMB95925.1"/>
    </source>
</evidence>
<keyword evidence="4" id="KW-1185">Reference proteome</keyword>
<organism evidence="3 4">
    <name type="scientific">Thermanaeromonas toyohensis ToBE</name>
    <dbReference type="NCBI Taxonomy" id="698762"/>
    <lineage>
        <taxon>Bacteria</taxon>
        <taxon>Bacillati</taxon>
        <taxon>Bacillota</taxon>
        <taxon>Clostridia</taxon>
        <taxon>Neomoorellales</taxon>
        <taxon>Neomoorellaceae</taxon>
        <taxon>Thermanaeromonas</taxon>
    </lineage>
</organism>
<dbReference type="STRING" id="698762.SAMN00808754_1355"/>
<evidence type="ECO:0000256" key="1">
    <source>
        <dbReference type="SAM" id="Coils"/>
    </source>
</evidence>
<dbReference type="Pfam" id="PF10646">
    <property type="entry name" value="Germane"/>
    <property type="match status" value="1"/>
</dbReference>
<dbReference type="RefSeq" id="WP_084664980.1">
    <property type="nucleotide sequence ID" value="NZ_LT838272.1"/>
</dbReference>
<feature type="domain" description="GerMN" evidence="2">
    <location>
        <begin position="82"/>
        <end position="169"/>
    </location>
</feature>
<feature type="coiled-coil region" evidence="1">
    <location>
        <begin position="18"/>
        <end position="52"/>
    </location>
</feature>
<dbReference type="PROSITE" id="PS51257">
    <property type="entry name" value="PROKAR_LIPOPROTEIN"/>
    <property type="match status" value="1"/>
</dbReference>
<reference evidence="3 4" key="1">
    <citation type="submission" date="2017-04" db="EMBL/GenBank/DDBJ databases">
        <authorList>
            <person name="Afonso C.L."/>
            <person name="Miller P.J."/>
            <person name="Scott M.A."/>
            <person name="Spackman E."/>
            <person name="Goraichik I."/>
            <person name="Dimitrov K.M."/>
            <person name="Suarez D.L."/>
            <person name="Swayne D.E."/>
        </authorList>
    </citation>
    <scope>NUCLEOTIDE SEQUENCE [LARGE SCALE GENOMIC DNA]</scope>
    <source>
        <strain evidence="3 4">ToBE</strain>
    </source>
</reference>